<gene>
    <name evidence="3" type="ORF">IDH45_03640</name>
</gene>
<dbReference type="GO" id="GO:0046914">
    <property type="term" value="F:transition metal ion binding"/>
    <property type="evidence" value="ECO:0007669"/>
    <property type="project" value="InterPro"/>
</dbReference>
<proteinExistence type="predicted"/>
<evidence type="ECO:0000256" key="1">
    <source>
        <dbReference type="ARBA" id="ARBA00022723"/>
    </source>
</evidence>
<protein>
    <submittedName>
        <fullName evidence="3">NHLP leader peptide family natural product</fullName>
    </submittedName>
</protein>
<evidence type="ECO:0000313" key="3">
    <source>
        <dbReference type="EMBL" id="MBD2861079.1"/>
    </source>
</evidence>
<name>A0A927GZ40_9BACL</name>
<evidence type="ECO:0000259" key="2">
    <source>
        <dbReference type="Pfam" id="PF02979"/>
    </source>
</evidence>
<dbReference type="Pfam" id="PF02979">
    <property type="entry name" value="NHase_alpha"/>
    <property type="match status" value="1"/>
</dbReference>
<keyword evidence="1" id="KW-0479">Metal-binding</keyword>
<accession>A0A927GZ40</accession>
<sequence length="80" mass="8872">MSSEELLKKQIIEKAWEDASFKQRLLSDPKAALREAFGVNVPDHIELKAVEESPTEFYVVIPPNPSESQDDDGAGTNGAW</sequence>
<dbReference type="NCBIfam" id="TIGR03793">
    <property type="entry name" value="leader_NHLP"/>
    <property type="match status" value="1"/>
</dbReference>
<organism evidence="3 4">
    <name type="scientific">Paenibacillus oceani</name>
    <dbReference type="NCBI Taxonomy" id="2772510"/>
    <lineage>
        <taxon>Bacteria</taxon>
        <taxon>Bacillati</taxon>
        <taxon>Bacillota</taxon>
        <taxon>Bacilli</taxon>
        <taxon>Bacillales</taxon>
        <taxon>Paenibacillaceae</taxon>
        <taxon>Paenibacillus</taxon>
    </lineage>
</organism>
<feature type="domain" description="Nitrile hydratase alpha/Thiocyanate hydrolase gamma" evidence="2">
    <location>
        <begin position="9"/>
        <end position="61"/>
    </location>
</feature>
<dbReference type="Gene3D" id="3.90.330.10">
    <property type="entry name" value="Nitrile hydratase alpha /Thiocyanate hydrolase gamma"/>
    <property type="match status" value="1"/>
</dbReference>
<dbReference type="InterPro" id="IPR036648">
    <property type="entry name" value="CN_Hdrase_a/SCN_Hdrase_g_sf"/>
</dbReference>
<comment type="caution">
    <text evidence="3">The sequence shown here is derived from an EMBL/GenBank/DDBJ whole genome shotgun (WGS) entry which is preliminary data.</text>
</comment>
<dbReference type="EMBL" id="JACXJA010000005">
    <property type="protein sequence ID" value="MBD2861079.1"/>
    <property type="molecule type" value="Genomic_DNA"/>
</dbReference>
<dbReference type="GO" id="GO:0003824">
    <property type="term" value="F:catalytic activity"/>
    <property type="evidence" value="ECO:0007669"/>
    <property type="project" value="InterPro"/>
</dbReference>
<evidence type="ECO:0000313" key="4">
    <source>
        <dbReference type="Proteomes" id="UP000639396"/>
    </source>
</evidence>
<dbReference type="Proteomes" id="UP000639396">
    <property type="component" value="Unassembled WGS sequence"/>
</dbReference>
<dbReference type="InterPro" id="IPR022513">
    <property type="entry name" value="TOMM_pelo"/>
</dbReference>
<dbReference type="InterPro" id="IPR004232">
    <property type="entry name" value="CN_Hdrtase_a/SCN_Hdrlase_g"/>
</dbReference>
<dbReference type="RefSeq" id="WP_190924797.1">
    <property type="nucleotide sequence ID" value="NZ_JACXJA010000005.1"/>
</dbReference>
<dbReference type="SUPFAM" id="SSF56209">
    <property type="entry name" value="Nitrile hydratase alpha chain"/>
    <property type="match status" value="1"/>
</dbReference>
<keyword evidence="4" id="KW-1185">Reference proteome</keyword>
<dbReference type="AlphaFoldDB" id="A0A927GZ40"/>
<reference evidence="3" key="1">
    <citation type="submission" date="2020-09" db="EMBL/GenBank/DDBJ databases">
        <title>A novel bacterium of genus Paenibacillus, isolated from South China Sea.</title>
        <authorList>
            <person name="Huang H."/>
            <person name="Mo K."/>
            <person name="Hu Y."/>
        </authorList>
    </citation>
    <scope>NUCLEOTIDE SEQUENCE</scope>
    <source>
        <strain evidence="3">IB182363</strain>
    </source>
</reference>